<dbReference type="EMBL" id="BIFQ01000002">
    <property type="protein sequence ID" value="GCE09116.1"/>
    <property type="molecule type" value="Genomic_DNA"/>
</dbReference>
<evidence type="ECO:0000256" key="1">
    <source>
        <dbReference type="ARBA" id="ARBA00004651"/>
    </source>
</evidence>
<evidence type="ECO:0000256" key="5">
    <source>
        <dbReference type="ARBA" id="ARBA00023136"/>
    </source>
</evidence>
<feature type="transmembrane region" description="Helical" evidence="6">
    <location>
        <begin position="12"/>
        <end position="32"/>
    </location>
</feature>
<dbReference type="GO" id="GO:0005886">
    <property type="term" value="C:plasma membrane"/>
    <property type="evidence" value="ECO:0007669"/>
    <property type="project" value="UniProtKB-SubCell"/>
</dbReference>
<keyword evidence="2" id="KW-1003">Cell membrane</keyword>
<dbReference type="PANTHER" id="PTHR23513">
    <property type="entry name" value="INTEGRAL MEMBRANE EFFLUX PROTEIN-RELATED"/>
    <property type="match status" value="1"/>
</dbReference>
<sequence>MTFCVKLINTRFTFRALILGSQIVEGVLLIIMSAWHQFWIAIFLWAAINALVVLINLNITSLEQRIVPNALLGRIASVEMVLSWCFMPLGMLAGGAAITATNHIDWVFSICGIALLSIPLPFFFTNFGRLTPPQKDTAEETEVSYNDPVVELSD</sequence>
<evidence type="ECO:0000256" key="2">
    <source>
        <dbReference type="ARBA" id="ARBA00022475"/>
    </source>
</evidence>
<evidence type="ECO:0000256" key="3">
    <source>
        <dbReference type="ARBA" id="ARBA00022692"/>
    </source>
</evidence>
<dbReference type="Proteomes" id="UP000287224">
    <property type="component" value="Unassembled WGS sequence"/>
</dbReference>
<keyword evidence="8" id="KW-1185">Reference proteome</keyword>
<organism evidence="7 8">
    <name type="scientific">Dictyobacter aurantiacus</name>
    <dbReference type="NCBI Taxonomy" id="1936993"/>
    <lineage>
        <taxon>Bacteria</taxon>
        <taxon>Bacillati</taxon>
        <taxon>Chloroflexota</taxon>
        <taxon>Ktedonobacteria</taxon>
        <taxon>Ktedonobacterales</taxon>
        <taxon>Dictyobacteraceae</taxon>
        <taxon>Dictyobacter</taxon>
    </lineage>
</organism>
<dbReference type="InterPro" id="IPR036259">
    <property type="entry name" value="MFS_trans_sf"/>
</dbReference>
<accession>A0A401ZQT2</accession>
<comment type="subcellular location">
    <subcellularLocation>
        <location evidence="1">Cell membrane</location>
        <topology evidence="1">Multi-pass membrane protein</topology>
    </subcellularLocation>
</comment>
<feature type="transmembrane region" description="Helical" evidence="6">
    <location>
        <begin position="106"/>
        <end position="125"/>
    </location>
</feature>
<dbReference type="Gene3D" id="1.20.1250.20">
    <property type="entry name" value="MFS general substrate transporter like domains"/>
    <property type="match status" value="1"/>
</dbReference>
<evidence type="ECO:0000256" key="6">
    <source>
        <dbReference type="SAM" id="Phobius"/>
    </source>
</evidence>
<feature type="transmembrane region" description="Helical" evidence="6">
    <location>
        <begin position="80"/>
        <end position="100"/>
    </location>
</feature>
<evidence type="ECO:0000256" key="4">
    <source>
        <dbReference type="ARBA" id="ARBA00022989"/>
    </source>
</evidence>
<gene>
    <name evidence="7" type="ORF">KDAU_64450</name>
</gene>
<name>A0A401ZQT2_9CHLR</name>
<comment type="caution">
    <text evidence="7">The sequence shown here is derived from an EMBL/GenBank/DDBJ whole genome shotgun (WGS) entry which is preliminary data.</text>
</comment>
<evidence type="ECO:0000313" key="8">
    <source>
        <dbReference type="Proteomes" id="UP000287224"/>
    </source>
</evidence>
<reference evidence="8" key="1">
    <citation type="submission" date="2018-12" db="EMBL/GenBank/DDBJ databases">
        <title>Tengunoibacter tsumagoiensis gen. nov., sp. nov., Dictyobacter kobayashii sp. nov., D. alpinus sp. nov., and D. joshuensis sp. nov. and description of Dictyobacteraceae fam. nov. within the order Ktedonobacterales isolated from Tengu-no-mugimeshi.</title>
        <authorList>
            <person name="Wang C.M."/>
            <person name="Zheng Y."/>
            <person name="Sakai Y."/>
            <person name="Toyoda A."/>
            <person name="Minakuchi Y."/>
            <person name="Abe K."/>
            <person name="Yokota A."/>
            <person name="Yabe S."/>
        </authorList>
    </citation>
    <scope>NUCLEOTIDE SEQUENCE [LARGE SCALE GENOMIC DNA]</scope>
    <source>
        <strain evidence="8">S-27</strain>
    </source>
</reference>
<keyword evidence="3 6" id="KW-0812">Transmembrane</keyword>
<dbReference type="SUPFAM" id="SSF103473">
    <property type="entry name" value="MFS general substrate transporter"/>
    <property type="match status" value="1"/>
</dbReference>
<dbReference type="PANTHER" id="PTHR23513:SF6">
    <property type="entry name" value="MAJOR FACILITATOR SUPERFAMILY ASSOCIATED DOMAIN-CONTAINING PROTEIN"/>
    <property type="match status" value="1"/>
</dbReference>
<feature type="transmembrane region" description="Helical" evidence="6">
    <location>
        <begin position="38"/>
        <end position="59"/>
    </location>
</feature>
<keyword evidence="4 6" id="KW-1133">Transmembrane helix</keyword>
<dbReference type="AlphaFoldDB" id="A0A401ZQT2"/>
<keyword evidence="5 6" id="KW-0472">Membrane</keyword>
<evidence type="ECO:0008006" key="9">
    <source>
        <dbReference type="Google" id="ProtNLM"/>
    </source>
</evidence>
<proteinExistence type="predicted"/>
<evidence type="ECO:0000313" key="7">
    <source>
        <dbReference type="EMBL" id="GCE09116.1"/>
    </source>
</evidence>
<protein>
    <recommendedName>
        <fullName evidence="9">Major facilitator superfamily (MFS) profile domain-containing protein</fullName>
    </recommendedName>
</protein>